<dbReference type="GO" id="GO:0005615">
    <property type="term" value="C:extracellular space"/>
    <property type="evidence" value="ECO:0007669"/>
    <property type="project" value="TreeGrafter"/>
</dbReference>
<dbReference type="GO" id="GO:0046914">
    <property type="term" value="F:transition metal ion binding"/>
    <property type="evidence" value="ECO:0007669"/>
    <property type="project" value="InterPro"/>
</dbReference>
<accession>A0A8J7NU47</accession>
<evidence type="ECO:0000256" key="1">
    <source>
        <dbReference type="ARBA" id="ARBA00007323"/>
    </source>
</evidence>
<feature type="domain" description="EF-hand" evidence="6">
    <location>
        <begin position="67"/>
        <end position="102"/>
    </location>
</feature>
<evidence type="ECO:0000259" key="6">
    <source>
        <dbReference type="PROSITE" id="PS50222"/>
    </source>
</evidence>
<dbReference type="AlphaFoldDB" id="A0A8J7NU47"/>
<dbReference type="Pfam" id="PF01023">
    <property type="entry name" value="S_100"/>
    <property type="match status" value="1"/>
</dbReference>
<organism evidence="7 8">
    <name type="scientific">Atractosteus spatula</name>
    <name type="common">Alligator gar</name>
    <name type="synonym">Lepisosteus spatula</name>
    <dbReference type="NCBI Taxonomy" id="7917"/>
    <lineage>
        <taxon>Eukaryota</taxon>
        <taxon>Metazoa</taxon>
        <taxon>Chordata</taxon>
        <taxon>Craniata</taxon>
        <taxon>Vertebrata</taxon>
        <taxon>Euteleostomi</taxon>
        <taxon>Actinopterygii</taxon>
        <taxon>Neopterygii</taxon>
        <taxon>Holostei</taxon>
        <taxon>Semionotiformes</taxon>
        <taxon>Lepisosteidae</taxon>
        <taxon>Atractosteus</taxon>
    </lineage>
</organism>
<evidence type="ECO:0000313" key="8">
    <source>
        <dbReference type="Proteomes" id="UP000736164"/>
    </source>
</evidence>
<dbReference type="SUPFAM" id="SSF47473">
    <property type="entry name" value="EF-hand"/>
    <property type="match status" value="1"/>
</dbReference>
<dbReference type="PANTHER" id="PTHR11639:SF126">
    <property type="entry name" value="S100 CALCIUM-BINDING PROTEIN W"/>
    <property type="match status" value="1"/>
</dbReference>
<keyword evidence="2 5" id="KW-0479">Metal-binding</keyword>
<dbReference type="SMART" id="SM00054">
    <property type="entry name" value="EFh"/>
    <property type="match status" value="1"/>
</dbReference>
<reference evidence="7" key="1">
    <citation type="journal article" date="2021" name="Cell">
        <title>Tracing the genetic footprints of vertebrate landing in non-teleost ray-finned fishes.</title>
        <authorList>
            <person name="Bi X."/>
            <person name="Wang K."/>
            <person name="Yang L."/>
            <person name="Pan H."/>
            <person name="Jiang H."/>
            <person name="Wei Q."/>
            <person name="Fang M."/>
            <person name="Yu H."/>
            <person name="Zhu C."/>
            <person name="Cai Y."/>
            <person name="He Y."/>
            <person name="Gan X."/>
            <person name="Zeng H."/>
            <person name="Yu D."/>
            <person name="Zhu Y."/>
            <person name="Jiang H."/>
            <person name="Qiu Q."/>
            <person name="Yang H."/>
            <person name="Zhang Y.E."/>
            <person name="Wang W."/>
            <person name="Zhu M."/>
            <person name="He S."/>
            <person name="Zhang G."/>
        </authorList>
    </citation>
    <scope>NUCLEOTIDE SEQUENCE</scope>
    <source>
        <strain evidence="7">Allg_001</strain>
    </source>
</reference>
<dbReference type="InterPro" id="IPR001751">
    <property type="entry name" value="S100/CaBP7/8-like_CS"/>
</dbReference>
<dbReference type="PROSITE" id="PS00018">
    <property type="entry name" value="EF_HAND_1"/>
    <property type="match status" value="1"/>
</dbReference>
<dbReference type="GO" id="GO:0005509">
    <property type="term" value="F:calcium ion binding"/>
    <property type="evidence" value="ECO:0007669"/>
    <property type="project" value="InterPro"/>
</dbReference>
<sequence length="113" mass="12754">MSKLEAAVRSVVELFEQYASQDEHKCQLSSAELKQLLQAELTSPEVPQSVQMTPPPSSFCLCLQTKFDPADVEEVMAKLDKNHDGEVNFHEFCKFVGMLAHGYYRCQKGKAKK</sequence>
<dbReference type="CDD" id="cd00213">
    <property type="entry name" value="S-100"/>
    <property type="match status" value="1"/>
</dbReference>
<feature type="non-terminal residue" evidence="7">
    <location>
        <position position="1"/>
    </location>
</feature>
<dbReference type="PANTHER" id="PTHR11639">
    <property type="entry name" value="S100 CALCIUM-BINDING PROTEIN"/>
    <property type="match status" value="1"/>
</dbReference>
<dbReference type="PROSITE" id="PS50222">
    <property type="entry name" value="EF_HAND_2"/>
    <property type="match status" value="1"/>
</dbReference>
<protein>
    <recommendedName>
        <fullName evidence="5">Protein S100</fullName>
    </recommendedName>
    <alternativeName>
        <fullName evidence="5">S100 calcium-binding protein</fullName>
    </alternativeName>
</protein>
<gene>
    <name evidence="7" type="primary">S100a1_0</name>
    <name evidence="7" type="ORF">GTO95_0016540</name>
</gene>
<dbReference type="GO" id="GO:0048306">
    <property type="term" value="F:calcium-dependent protein binding"/>
    <property type="evidence" value="ECO:0007669"/>
    <property type="project" value="TreeGrafter"/>
</dbReference>
<comment type="caution">
    <text evidence="7">The sequence shown here is derived from an EMBL/GenBank/DDBJ whole genome shotgun (WGS) entry which is preliminary data.</text>
</comment>
<evidence type="ECO:0000313" key="7">
    <source>
        <dbReference type="EMBL" id="MBN3317641.1"/>
    </source>
</evidence>
<dbReference type="SMART" id="SM01394">
    <property type="entry name" value="S_100"/>
    <property type="match status" value="1"/>
</dbReference>
<dbReference type="Proteomes" id="UP000736164">
    <property type="component" value="Unassembled WGS sequence"/>
</dbReference>
<keyword evidence="3" id="KW-0677">Repeat</keyword>
<feature type="non-terminal residue" evidence="7">
    <location>
        <position position="113"/>
    </location>
</feature>
<dbReference type="InterPro" id="IPR018247">
    <property type="entry name" value="EF_Hand_1_Ca_BS"/>
</dbReference>
<evidence type="ECO:0000256" key="2">
    <source>
        <dbReference type="ARBA" id="ARBA00022723"/>
    </source>
</evidence>
<dbReference type="GO" id="GO:0048471">
    <property type="term" value="C:perinuclear region of cytoplasm"/>
    <property type="evidence" value="ECO:0007669"/>
    <property type="project" value="TreeGrafter"/>
</dbReference>
<dbReference type="Pfam" id="PF00036">
    <property type="entry name" value="EF-hand_1"/>
    <property type="match status" value="1"/>
</dbReference>
<name>A0A8J7NU47_ATRSP</name>
<dbReference type="EMBL" id="JAAWVO010036785">
    <property type="protein sequence ID" value="MBN3317641.1"/>
    <property type="molecule type" value="Genomic_DNA"/>
</dbReference>
<dbReference type="InterPro" id="IPR034325">
    <property type="entry name" value="S-100_dom"/>
</dbReference>
<dbReference type="PROSITE" id="PS00303">
    <property type="entry name" value="S100_CABP"/>
    <property type="match status" value="1"/>
</dbReference>
<dbReference type="InterPro" id="IPR011992">
    <property type="entry name" value="EF-hand-dom_pair"/>
</dbReference>
<evidence type="ECO:0000256" key="4">
    <source>
        <dbReference type="ARBA" id="ARBA00022837"/>
    </source>
</evidence>
<keyword evidence="4 5" id="KW-0106">Calcium</keyword>
<dbReference type="InterPro" id="IPR013787">
    <property type="entry name" value="S100_Ca-bd_sub"/>
</dbReference>
<keyword evidence="8" id="KW-1185">Reference proteome</keyword>
<proteinExistence type="inferred from homology"/>
<comment type="similarity">
    <text evidence="1 5">Belongs to the S-100 family.</text>
</comment>
<dbReference type="Gene3D" id="1.10.238.10">
    <property type="entry name" value="EF-hand"/>
    <property type="match status" value="1"/>
</dbReference>
<evidence type="ECO:0000256" key="3">
    <source>
        <dbReference type="ARBA" id="ARBA00022737"/>
    </source>
</evidence>
<dbReference type="InterPro" id="IPR002048">
    <property type="entry name" value="EF_hand_dom"/>
</dbReference>
<evidence type="ECO:0000256" key="5">
    <source>
        <dbReference type="RuleBase" id="RU361184"/>
    </source>
</evidence>